<reference evidence="1" key="1">
    <citation type="journal article" date="2021" name="New Phytol.">
        <title>Evolutionary innovations through gain and loss of genes in the ectomycorrhizal Boletales.</title>
        <authorList>
            <person name="Wu G."/>
            <person name="Miyauchi S."/>
            <person name="Morin E."/>
            <person name="Kuo A."/>
            <person name="Drula E."/>
            <person name="Varga T."/>
            <person name="Kohler A."/>
            <person name="Feng B."/>
            <person name="Cao Y."/>
            <person name="Lipzen A."/>
            <person name="Daum C."/>
            <person name="Hundley H."/>
            <person name="Pangilinan J."/>
            <person name="Johnson J."/>
            <person name="Barry K."/>
            <person name="LaButti K."/>
            <person name="Ng V."/>
            <person name="Ahrendt S."/>
            <person name="Min B."/>
            <person name="Choi I.G."/>
            <person name="Park H."/>
            <person name="Plett J.M."/>
            <person name="Magnuson J."/>
            <person name="Spatafora J.W."/>
            <person name="Nagy L.G."/>
            <person name="Henrissat B."/>
            <person name="Grigoriev I.V."/>
            <person name="Yang Z.L."/>
            <person name="Xu J."/>
            <person name="Martin F.M."/>
        </authorList>
    </citation>
    <scope>NUCLEOTIDE SEQUENCE</scope>
    <source>
        <strain evidence="1">KUC20120723A-06</strain>
    </source>
</reference>
<protein>
    <submittedName>
        <fullName evidence="1">Uncharacterized protein</fullName>
    </submittedName>
</protein>
<accession>A0ACB8AYE3</accession>
<name>A0ACB8AYE3_9AGAM</name>
<evidence type="ECO:0000313" key="2">
    <source>
        <dbReference type="Proteomes" id="UP000790709"/>
    </source>
</evidence>
<proteinExistence type="predicted"/>
<gene>
    <name evidence="1" type="ORF">BV22DRAFT_1026074</name>
</gene>
<dbReference type="Proteomes" id="UP000790709">
    <property type="component" value="Unassembled WGS sequence"/>
</dbReference>
<comment type="caution">
    <text evidence="1">The sequence shown here is derived from an EMBL/GenBank/DDBJ whole genome shotgun (WGS) entry which is preliminary data.</text>
</comment>
<dbReference type="EMBL" id="MU266999">
    <property type="protein sequence ID" value="KAH7917593.1"/>
    <property type="molecule type" value="Genomic_DNA"/>
</dbReference>
<sequence>MYSRAINRLGSFAGPLLSGMHGILGVHVTLIVGRPEPRKGGAINVLSMHEGTDKSVQPLNWQQRDKKKYKAVVALFQEYLSSCYSPEDRAHYKLPDLGDAQHIISSAPDLNANANDQSDEDAPSADPRPSRKSKAKHNAAATRTAKAKAKGKGKRKADTDTKSDGSFVDSESESGTESEADTDSESSKDEAPAPLPPTSAGSVVAGPWHHPSTTRKRHPPEKTICRATTLALSIGSPAGTTTPLGPVPDTPASPLHAGTHPGPAPRAPASTLHASTHPGPALDAPDSPLHASTPSGPVPDVPASEVSPPALPLPCPDWFKKAYDYLLEPSLPTQYTSLLIQYIALEASTDFEPTGSPFSATHRPKEVAWWIARKRPSQPPALDLAVFPRGFWDWWKSLQPEWRNIHIPTQSNTRKSREDHGDWTALDKRGQNGFLSVMACLKWWGTADKCKGCTDARWLIAVEDVQWVMERVIQNRADTNSRHVHSISPSKHLQYSSCVS</sequence>
<organism evidence="1 2">
    <name type="scientific">Leucogyrophana mollusca</name>
    <dbReference type="NCBI Taxonomy" id="85980"/>
    <lineage>
        <taxon>Eukaryota</taxon>
        <taxon>Fungi</taxon>
        <taxon>Dikarya</taxon>
        <taxon>Basidiomycota</taxon>
        <taxon>Agaricomycotina</taxon>
        <taxon>Agaricomycetes</taxon>
        <taxon>Agaricomycetidae</taxon>
        <taxon>Boletales</taxon>
        <taxon>Boletales incertae sedis</taxon>
        <taxon>Leucogyrophana</taxon>
    </lineage>
</organism>
<keyword evidence="2" id="KW-1185">Reference proteome</keyword>
<evidence type="ECO:0000313" key="1">
    <source>
        <dbReference type="EMBL" id="KAH7917593.1"/>
    </source>
</evidence>